<gene>
    <name evidence="1" type="ORF">IWW38_004455</name>
</gene>
<evidence type="ECO:0000313" key="2">
    <source>
        <dbReference type="Proteomes" id="UP001139981"/>
    </source>
</evidence>
<dbReference type="Proteomes" id="UP001139981">
    <property type="component" value="Unassembled WGS sequence"/>
</dbReference>
<dbReference type="EMBL" id="JANBVB010001623">
    <property type="protein sequence ID" value="KAJ2889866.1"/>
    <property type="molecule type" value="Genomic_DNA"/>
</dbReference>
<sequence length="51" mass="5702">MTGDSEVVDSKGATIELSAGEQHNFARYVKPVFKGVLYWINPIFGKQESTR</sequence>
<organism evidence="1 2">
    <name type="scientific">Coemansia aciculifera</name>
    <dbReference type="NCBI Taxonomy" id="417176"/>
    <lineage>
        <taxon>Eukaryota</taxon>
        <taxon>Fungi</taxon>
        <taxon>Fungi incertae sedis</taxon>
        <taxon>Zoopagomycota</taxon>
        <taxon>Kickxellomycotina</taxon>
        <taxon>Kickxellomycetes</taxon>
        <taxon>Kickxellales</taxon>
        <taxon>Kickxellaceae</taxon>
        <taxon>Coemansia</taxon>
    </lineage>
</organism>
<feature type="non-terminal residue" evidence="1">
    <location>
        <position position="51"/>
    </location>
</feature>
<protein>
    <submittedName>
        <fullName evidence="1">Uncharacterized protein</fullName>
    </submittedName>
</protein>
<evidence type="ECO:0000313" key="1">
    <source>
        <dbReference type="EMBL" id="KAJ2889866.1"/>
    </source>
</evidence>
<reference evidence="1" key="1">
    <citation type="submission" date="2022-07" db="EMBL/GenBank/DDBJ databases">
        <title>Phylogenomic reconstructions and comparative analyses of Kickxellomycotina fungi.</title>
        <authorList>
            <person name="Reynolds N.K."/>
            <person name="Stajich J.E."/>
            <person name="Barry K."/>
            <person name="Grigoriev I.V."/>
            <person name="Crous P."/>
            <person name="Smith M.E."/>
        </authorList>
    </citation>
    <scope>NUCLEOTIDE SEQUENCE</scope>
    <source>
        <strain evidence="1">CBS 190363</strain>
    </source>
</reference>
<keyword evidence="2" id="KW-1185">Reference proteome</keyword>
<accession>A0ACC1LYL0</accession>
<proteinExistence type="predicted"/>
<comment type="caution">
    <text evidence="1">The sequence shown here is derived from an EMBL/GenBank/DDBJ whole genome shotgun (WGS) entry which is preliminary data.</text>
</comment>
<name>A0ACC1LYL0_9FUNG</name>